<reference evidence="3 4" key="1">
    <citation type="submission" date="2020-08" db="EMBL/GenBank/DDBJ databases">
        <title>Genomic Encyclopedia of Type Strains, Phase III (KMG-III): the genomes of soil and plant-associated and newly described type strains.</title>
        <authorList>
            <person name="Whitman W."/>
        </authorList>
    </citation>
    <scope>NUCLEOTIDE SEQUENCE [LARGE SCALE GENOMIC DNA]</scope>
    <source>
        <strain evidence="3 4">CECT 5862</strain>
    </source>
</reference>
<accession>A0A7W5AUQ9</accession>
<comment type="caution">
    <text evidence="3">The sequence shown here is derived from an EMBL/GenBank/DDBJ whole genome shotgun (WGS) entry which is preliminary data.</text>
</comment>
<feature type="chain" id="PRO_5030663474" description="SLH domain-containing protein" evidence="1">
    <location>
        <begin position="24"/>
        <end position="326"/>
    </location>
</feature>
<gene>
    <name evidence="3" type="ORF">FHS18_001182</name>
</gene>
<keyword evidence="4" id="KW-1185">Reference proteome</keyword>
<evidence type="ECO:0000259" key="2">
    <source>
        <dbReference type="PROSITE" id="PS51272"/>
    </source>
</evidence>
<name>A0A7W5AUQ9_9BACL</name>
<feature type="domain" description="SLH" evidence="2">
    <location>
        <begin position="19"/>
        <end position="82"/>
    </location>
</feature>
<dbReference type="InterPro" id="IPR001119">
    <property type="entry name" value="SLH_dom"/>
</dbReference>
<evidence type="ECO:0000313" key="4">
    <source>
        <dbReference type="Proteomes" id="UP000570361"/>
    </source>
</evidence>
<feature type="signal peptide" evidence="1">
    <location>
        <begin position="1"/>
        <end position="23"/>
    </location>
</feature>
<proteinExistence type="predicted"/>
<evidence type="ECO:0000256" key="1">
    <source>
        <dbReference type="SAM" id="SignalP"/>
    </source>
</evidence>
<dbReference type="RefSeq" id="WP_183597923.1">
    <property type="nucleotide sequence ID" value="NZ_JACHXK010000002.1"/>
</dbReference>
<dbReference type="EMBL" id="JACHXK010000002">
    <property type="protein sequence ID" value="MBB3109130.1"/>
    <property type="molecule type" value="Genomic_DNA"/>
</dbReference>
<evidence type="ECO:0000313" key="3">
    <source>
        <dbReference type="EMBL" id="MBB3109130.1"/>
    </source>
</evidence>
<protein>
    <recommendedName>
        <fullName evidence="2">SLH domain-containing protein</fullName>
    </recommendedName>
</protein>
<dbReference type="PROSITE" id="PS51272">
    <property type="entry name" value="SLH"/>
    <property type="match status" value="2"/>
</dbReference>
<dbReference type="Proteomes" id="UP000570361">
    <property type="component" value="Unassembled WGS sequence"/>
</dbReference>
<dbReference type="AlphaFoldDB" id="A0A7W5AUQ9"/>
<sequence>MKKTILTAAIAALALTSAHGAFAFSDTANDPNVTKIEQLQKQGILSGNQDGKYLPKEKMTFAAGITLIAKALDLDFGDKVFVKQPEASDYFTTIGNDAWYSEAFMLAGVNELGLPRDVNPSAVMSREQFAHYLFKAMITKADLAFIEIYKEYKDADDVTAAYADSIQKLLISDIVQLDASQKFYPKQAVTRSEAAAWTHDTLQLLKQHEETTAPGDDEQSNSPIYDPALTTKAINADVNEVTITAQAPNPGYGIQIESIEFEGDQAIIHIVPTYPKPDMMYPQVITDVKVTTYISSSYEPVIKVDTATSPSSASITGNDGTAEGNE</sequence>
<feature type="domain" description="SLH" evidence="2">
    <location>
        <begin position="149"/>
        <end position="212"/>
    </location>
</feature>
<dbReference type="Pfam" id="PF00395">
    <property type="entry name" value="SLH"/>
    <property type="match status" value="2"/>
</dbReference>
<keyword evidence="1" id="KW-0732">Signal</keyword>
<organism evidence="3 4">
    <name type="scientific">Paenibacillus phyllosphaerae</name>
    <dbReference type="NCBI Taxonomy" id="274593"/>
    <lineage>
        <taxon>Bacteria</taxon>
        <taxon>Bacillati</taxon>
        <taxon>Bacillota</taxon>
        <taxon>Bacilli</taxon>
        <taxon>Bacillales</taxon>
        <taxon>Paenibacillaceae</taxon>
        <taxon>Paenibacillus</taxon>
    </lineage>
</organism>